<comment type="similarity">
    <text evidence="1">Belongs to the glycosyltransferase 2 family.</text>
</comment>
<dbReference type="InterPro" id="IPR001173">
    <property type="entry name" value="Glyco_trans_2-like"/>
</dbReference>
<dbReference type="GO" id="GO:0016757">
    <property type="term" value="F:glycosyltransferase activity"/>
    <property type="evidence" value="ECO:0007669"/>
    <property type="project" value="UniProtKB-KW"/>
</dbReference>
<protein>
    <submittedName>
        <fullName evidence="5">Glycosyltransferase family 2 protein</fullName>
    </submittedName>
</protein>
<dbReference type="CDD" id="cd00761">
    <property type="entry name" value="Glyco_tranf_GTA_type"/>
    <property type="match status" value="1"/>
</dbReference>
<dbReference type="Gene3D" id="3.90.550.10">
    <property type="entry name" value="Spore Coat Polysaccharide Biosynthesis Protein SpsA, Chain A"/>
    <property type="match status" value="1"/>
</dbReference>
<evidence type="ECO:0000259" key="4">
    <source>
        <dbReference type="Pfam" id="PF00535"/>
    </source>
</evidence>
<organism evidence="5 6">
    <name type="scientific">Desulfovibrio porci</name>
    <dbReference type="NCBI Taxonomy" id="2605782"/>
    <lineage>
        <taxon>Bacteria</taxon>
        <taxon>Pseudomonadati</taxon>
        <taxon>Thermodesulfobacteriota</taxon>
        <taxon>Desulfovibrionia</taxon>
        <taxon>Desulfovibrionales</taxon>
        <taxon>Desulfovibrionaceae</taxon>
        <taxon>Desulfovibrio</taxon>
    </lineage>
</organism>
<evidence type="ECO:0000313" key="5">
    <source>
        <dbReference type="EMBL" id="MSS27804.1"/>
    </source>
</evidence>
<keyword evidence="6" id="KW-1185">Reference proteome</keyword>
<evidence type="ECO:0000313" key="6">
    <source>
        <dbReference type="Proteomes" id="UP000477488"/>
    </source>
</evidence>
<dbReference type="RefSeq" id="WP_154510603.1">
    <property type="nucleotide sequence ID" value="NZ_VUMH01000005.1"/>
</dbReference>
<comment type="caution">
    <text evidence="5">The sequence shown here is derived from an EMBL/GenBank/DDBJ whole genome shotgun (WGS) entry which is preliminary data.</text>
</comment>
<dbReference type="PANTHER" id="PTHR43685">
    <property type="entry name" value="GLYCOSYLTRANSFERASE"/>
    <property type="match status" value="1"/>
</dbReference>
<gene>
    <name evidence="5" type="ORF">FYJ44_07005</name>
</gene>
<proteinExistence type="inferred from homology"/>
<reference evidence="5 6" key="1">
    <citation type="submission" date="2019-09" db="EMBL/GenBank/DDBJ databases">
        <title>In-depth cultivation of the pig gut microbiome towards novel bacterial diversity and tailored functional studies.</title>
        <authorList>
            <person name="Wylensek D."/>
            <person name="Hitch T.C.A."/>
            <person name="Clavel T."/>
        </authorList>
    </citation>
    <scope>NUCLEOTIDE SEQUENCE [LARGE SCALE GENOMIC DNA]</scope>
    <source>
        <strain evidence="5 6">PG-178-WT-4</strain>
    </source>
</reference>
<name>A0A6L5XKT9_9BACT</name>
<dbReference type="InterPro" id="IPR029044">
    <property type="entry name" value="Nucleotide-diphossugar_trans"/>
</dbReference>
<dbReference type="Pfam" id="PF00535">
    <property type="entry name" value="Glycos_transf_2"/>
    <property type="match status" value="1"/>
</dbReference>
<keyword evidence="2" id="KW-0328">Glycosyltransferase</keyword>
<dbReference type="AlphaFoldDB" id="A0A6L5XKT9"/>
<dbReference type="PANTHER" id="PTHR43685:SF5">
    <property type="entry name" value="GLYCOSYLTRANSFERASE EPSE-RELATED"/>
    <property type="match status" value="1"/>
</dbReference>
<dbReference type="InterPro" id="IPR050834">
    <property type="entry name" value="Glycosyltransf_2"/>
</dbReference>
<dbReference type="Proteomes" id="UP000477488">
    <property type="component" value="Unassembled WGS sequence"/>
</dbReference>
<evidence type="ECO:0000256" key="3">
    <source>
        <dbReference type="ARBA" id="ARBA00022679"/>
    </source>
</evidence>
<accession>A0A6L5XKT9</accession>
<sequence length="312" mass="35766">MKLRPEVSVIMSVYNGEEHLNECLQSICAQTFSNFEFIIVNDASTDNTAEILKHWQRMDSRIRLLYNLENKERSISRNRAITAARSPLIAVMDADDHALPTRLAVQTAFLREHPEVQILGGDMLIYGSEKRLSHPQDNDEIRAALFFDCSIFHPTTMLRKSILTKTNKWYNPLLPPTEDYGLWADLLTVKKAIFANIPETLVRYRFSDIPRPLYEEKQFRNANIVRSKILQQLGLQASTENIKCHIALLFCDAQALGVTPAQCALYGNKLLKANEHTLLTSPAALEAEISRRLTQVFRVDMLQRQEHRPSQF</sequence>
<dbReference type="EMBL" id="VUMH01000005">
    <property type="protein sequence ID" value="MSS27804.1"/>
    <property type="molecule type" value="Genomic_DNA"/>
</dbReference>
<keyword evidence="3 5" id="KW-0808">Transferase</keyword>
<dbReference type="SUPFAM" id="SSF53448">
    <property type="entry name" value="Nucleotide-diphospho-sugar transferases"/>
    <property type="match status" value="1"/>
</dbReference>
<feature type="domain" description="Glycosyltransferase 2-like" evidence="4">
    <location>
        <begin position="8"/>
        <end position="158"/>
    </location>
</feature>
<evidence type="ECO:0000256" key="1">
    <source>
        <dbReference type="ARBA" id="ARBA00006739"/>
    </source>
</evidence>
<evidence type="ECO:0000256" key="2">
    <source>
        <dbReference type="ARBA" id="ARBA00022676"/>
    </source>
</evidence>